<dbReference type="PaxDb" id="7159-AAEL002706-PA"/>
<reference evidence="2" key="3">
    <citation type="submission" date="2012-09" db="EMBL/GenBank/DDBJ databases">
        <authorList>
            <consortium name="VectorBase"/>
        </authorList>
    </citation>
    <scope>NUCLEOTIDE SEQUENCE</scope>
    <source>
        <strain evidence="2">Liverpool</strain>
    </source>
</reference>
<proteinExistence type="predicted"/>
<dbReference type="Proteomes" id="UP000682892">
    <property type="component" value="Unassembled WGS sequence"/>
</dbReference>
<dbReference type="EMBL" id="CH477250">
    <property type="protein sequence ID" value="EAT46077.1"/>
    <property type="molecule type" value="Genomic_DNA"/>
</dbReference>
<name>Q17HC9_AEDAE</name>
<protein>
    <submittedName>
        <fullName evidence="2">AAEL002706-PA</fullName>
    </submittedName>
</protein>
<organism evidence="2 3">
    <name type="scientific">Aedes aegypti</name>
    <name type="common">Yellowfever mosquito</name>
    <name type="synonym">Culex aegypti</name>
    <dbReference type="NCBI Taxonomy" id="7159"/>
    <lineage>
        <taxon>Eukaryota</taxon>
        <taxon>Metazoa</taxon>
        <taxon>Ecdysozoa</taxon>
        <taxon>Arthropoda</taxon>
        <taxon>Hexapoda</taxon>
        <taxon>Insecta</taxon>
        <taxon>Pterygota</taxon>
        <taxon>Neoptera</taxon>
        <taxon>Endopterygota</taxon>
        <taxon>Diptera</taxon>
        <taxon>Nematocera</taxon>
        <taxon>Culicoidea</taxon>
        <taxon>Culicidae</taxon>
        <taxon>Culicinae</taxon>
        <taxon>Aedini</taxon>
        <taxon>Aedes</taxon>
        <taxon>Stegomyia</taxon>
    </lineage>
</organism>
<evidence type="ECO:0000313" key="3">
    <source>
        <dbReference type="Proteomes" id="UP000682892"/>
    </source>
</evidence>
<feature type="region of interest" description="Disordered" evidence="1">
    <location>
        <begin position="123"/>
        <end position="151"/>
    </location>
</feature>
<dbReference type="AlphaFoldDB" id="Q17HC9"/>
<evidence type="ECO:0000256" key="1">
    <source>
        <dbReference type="SAM" id="MobiDB-lite"/>
    </source>
</evidence>
<sequence length="184" mass="19777">MPIDIVRLTWTETDGPARSTTVAVAIAGEDPRNVNGDDHHEVAVLRIDVERPRKNTATNGNANRIVIVNVTEIGIENVIVIAIGSAIATEGVGIVPVRTAPVDPDLIRDLIADHPQQSVESLRKGVRGAPTESVVRKADRSRSTTEDTVNTARTDERNVAMNIVASIVTTEKDHPDTTLIIKGT</sequence>
<gene>
    <name evidence="2" type="ORF">AaeL_AAEL002706</name>
</gene>
<feature type="compositionally biased region" description="Basic and acidic residues" evidence="1">
    <location>
        <begin position="134"/>
        <end position="145"/>
    </location>
</feature>
<reference evidence="2" key="1">
    <citation type="submission" date="2005-10" db="EMBL/GenBank/DDBJ databases">
        <authorList>
            <person name="Loftus B.J."/>
            <person name="Nene V.M."/>
            <person name="Hannick L.I."/>
            <person name="Bidwell S."/>
            <person name="Haas B."/>
            <person name="Amedeo P."/>
            <person name="Orvis J."/>
            <person name="Wortman J.R."/>
            <person name="White O.R."/>
            <person name="Salzberg S."/>
            <person name="Shumway M."/>
            <person name="Koo H."/>
            <person name="Zhao Y."/>
            <person name="Holmes M."/>
            <person name="Miller J."/>
            <person name="Schatz M."/>
            <person name="Pop M."/>
            <person name="Pai G."/>
            <person name="Utterback T."/>
            <person name="Rogers Y.-H."/>
            <person name="Kravitz S."/>
            <person name="Fraser C.M."/>
        </authorList>
    </citation>
    <scope>NUCLEOTIDE SEQUENCE</scope>
    <source>
        <strain evidence="2">Liverpool</strain>
    </source>
</reference>
<dbReference type="HOGENOM" id="CLU_1469389_0_0_1"/>
<accession>Q17HC9</accession>
<reference evidence="2" key="2">
    <citation type="journal article" date="2007" name="Science">
        <title>Genome sequence of Aedes aegypti, a major arbovirus vector.</title>
        <authorList>
            <person name="Nene V."/>
            <person name="Wortman J.R."/>
            <person name="Lawson D."/>
            <person name="Haas B."/>
            <person name="Kodira C."/>
            <person name="Tu Z.J."/>
            <person name="Loftus B."/>
            <person name="Xi Z."/>
            <person name="Megy K."/>
            <person name="Grabherr M."/>
            <person name="Ren Q."/>
            <person name="Zdobnov E.M."/>
            <person name="Lobo N.F."/>
            <person name="Campbell K.S."/>
            <person name="Brown S.E."/>
            <person name="Bonaldo M.F."/>
            <person name="Zhu J."/>
            <person name="Sinkins S.P."/>
            <person name="Hogenkamp D.G."/>
            <person name="Amedeo P."/>
            <person name="Arensburger P."/>
            <person name="Atkinson P.W."/>
            <person name="Bidwell S."/>
            <person name="Biedler J."/>
            <person name="Birney E."/>
            <person name="Bruggner R.V."/>
            <person name="Costas J."/>
            <person name="Coy M.R."/>
            <person name="Crabtree J."/>
            <person name="Crawford M."/>
            <person name="Debruyn B."/>
            <person name="Decaprio D."/>
            <person name="Eiglmeier K."/>
            <person name="Eisenstadt E."/>
            <person name="El-Dorry H."/>
            <person name="Gelbart W.M."/>
            <person name="Gomes S.L."/>
            <person name="Hammond M."/>
            <person name="Hannick L.I."/>
            <person name="Hogan J.R."/>
            <person name="Holmes M.H."/>
            <person name="Jaffe D."/>
            <person name="Johnston J.S."/>
            <person name="Kennedy R.C."/>
            <person name="Koo H."/>
            <person name="Kravitz S."/>
            <person name="Kriventseva E.V."/>
            <person name="Kulp D."/>
            <person name="Labutti K."/>
            <person name="Lee E."/>
            <person name="Li S."/>
            <person name="Lovin D.D."/>
            <person name="Mao C."/>
            <person name="Mauceli E."/>
            <person name="Menck C.F."/>
            <person name="Miller J.R."/>
            <person name="Montgomery P."/>
            <person name="Mori A."/>
            <person name="Nascimento A.L."/>
            <person name="Naveira H.F."/>
            <person name="Nusbaum C."/>
            <person name="O'leary S."/>
            <person name="Orvis J."/>
            <person name="Pertea M."/>
            <person name="Quesneville H."/>
            <person name="Reidenbach K.R."/>
            <person name="Rogers Y.H."/>
            <person name="Roth C.W."/>
            <person name="Schneider J.R."/>
            <person name="Schatz M."/>
            <person name="Shumway M."/>
            <person name="Stanke M."/>
            <person name="Stinson E.O."/>
            <person name="Tubio J.M."/>
            <person name="Vanzee J.P."/>
            <person name="Verjovski-Almeida S."/>
            <person name="Werner D."/>
            <person name="White O."/>
            <person name="Wyder S."/>
            <person name="Zeng Q."/>
            <person name="Zhao Q."/>
            <person name="Zhao Y."/>
            <person name="Hill C.A."/>
            <person name="Raikhel A.S."/>
            <person name="Soares M.B."/>
            <person name="Knudson D.L."/>
            <person name="Lee N.H."/>
            <person name="Galagan J."/>
            <person name="Salzberg S.L."/>
            <person name="Paulsen I.T."/>
            <person name="Dimopoulos G."/>
            <person name="Collins F.H."/>
            <person name="Birren B."/>
            <person name="Fraser-Liggett C.M."/>
            <person name="Severson D.W."/>
        </authorList>
    </citation>
    <scope>NUCLEOTIDE SEQUENCE [LARGE SCALE GENOMIC DNA]</scope>
    <source>
        <strain evidence="2">Liverpool</strain>
    </source>
</reference>
<evidence type="ECO:0000313" key="2">
    <source>
        <dbReference type="EMBL" id="EAT46077.1"/>
    </source>
</evidence>